<gene>
    <name evidence="1" type="ORF">P691DRAFT_761428</name>
</gene>
<dbReference type="EMBL" id="MU151234">
    <property type="protein sequence ID" value="KAF9446665.1"/>
    <property type="molecule type" value="Genomic_DNA"/>
</dbReference>
<dbReference type="AlphaFoldDB" id="A0A9P6C2G7"/>
<name>A0A9P6C2G7_9AGAR</name>
<reference evidence="1" key="1">
    <citation type="submission" date="2020-11" db="EMBL/GenBank/DDBJ databases">
        <authorList>
            <consortium name="DOE Joint Genome Institute"/>
            <person name="Ahrendt S."/>
            <person name="Riley R."/>
            <person name="Andreopoulos W."/>
            <person name="Labutti K."/>
            <person name="Pangilinan J."/>
            <person name="Ruiz-Duenas F.J."/>
            <person name="Barrasa J.M."/>
            <person name="Sanchez-Garcia M."/>
            <person name="Camarero S."/>
            <person name="Miyauchi S."/>
            <person name="Serrano A."/>
            <person name="Linde D."/>
            <person name="Babiker R."/>
            <person name="Drula E."/>
            <person name="Ayuso-Fernandez I."/>
            <person name="Pacheco R."/>
            <person name="Padilla G."/>
            <person name="Ferreira P."/>
            <person name="Barriuso J."/>
            <person name="Kellner H."/>
            <person name="Castanera R."/>
            <person name="Alfaro M."/>
            <person name="Ramirez L."/>
            <person name="Pisabarro A.G."/>
            <person name="Kuo A."/>
            <person name="Tritt A."/>
            <person name="Lipzen A."/>
            <person name="He G."/>
            <person name="Yan M."/>
            <person name="Ng V."/>
            <person name="Cullen D."/>
            <person name="Martin F."/>
            <person name="Rosso M.-N."/>
            <person name="Henrissat B."/>
            <person name="Hibbett D."/>
            <person name="Martinez A.T."/>
            <person name="Grigoriev I.V."/>
        </authorList>
    </citation>
    <scope>NUCLEOTIDE SEQUENCE</scope>
    <source>
        <strain evidence="1">MF-IS2</strain>
    </source>
</reference>
<proteinExistence type="predicted"/>
<evidence type="ECO:0000313" key="2">
    <source>
        <dbReference type="Proteomes" id="UP000807342"/>
    </source>
</evidence>
<accession>A0A9P6C2G7</accession>
<comment type="caution">
    <text evidence="1">The sequence shown here is derived from an EMBL/GenBank/DDBJ whole genome shotgun (WGS) entry which is preliminary data.</text>
</comment>
<protein>
    <submittedName>
        <fullName evidence="1">Uncharacterized protein</fullName>
    </submittedName>
</protein>
<keyword evidence="2" id="KW-1185">Reference proteome</keyword>
<organism evidence="1 2">
    <name type="scientific">Macrolepiota fuliginosa MF-IS2</name>
    <dbReference type="NCBI Taxonomy" id="1400762"/>
    <lineage>
        <taxon>Eukaryota</taxon>
        <taxon>Fungi</taxon>
        <taxon>Dikarya</taxon>
        <taxon>Basidiomycota</taxon>
        <taxon>Agaricomycotina</taxon>
        <taxon>Agaricomycetes</taxon>
        <taxon>Agaricomycetidae</taxon>
        <taxon>Agaricales</taxon>
        <taxon>Agaricineae</taxon>
        <taxon>Agaricaceae</taxon>
        <taxon>Macrolepiota</taxon>
    </lineage>
</organism>
<sequence>MGNSGSTLEMCKRDIDEGTLEKIKNSTGDIEQSGSPGEAVADEIAEQLEYTAEKQFSEHCHYKYTDPPPGAISGKSKVVHSLCSISTPVGDQTTEYLKKDIFRHELSRAGVPSWFENRLTGELTYTLTKLVLDSEDPEPEVTPIRLDEDGGDDGNWRVDVVIVSVSGAFVNDGLRAGVSLIHYIGVFYQTAVDARLKQIRDTIRGDAYKAAPCGVGETTPTTDAQLFTRLERDSLNSFQKICGFPYNSNPPGSWRAEGVSSAYLKSSERLTYFSVAPMGWDYLNASIQQTVFTDLQVPIASVEQAAIRDLALDVWQPLSHGFEYDSWQVEHVDHTYYPTDPTLNPIYQKGVLMWWDKTKLVDGPALIGVLYVFFQVMLYEVVPVEQRAMRQLFQLLCDKIRKELHKPPVKPDDLLTLKDILQEYARMKFQSTFGFAYSGDKSSPPARQPGGAVRGICQVLQTADYPASVQKVENWLNSEVLQRDSLTFPKFANNKIWEKIRDDIVAFTKTRSDDWSTSSNTAIYQHPDGKMNIKQYSLYVYAVGEVTLEGVKVVRTFVCYLGVYCGTLETS</sequence>
<dbReference type="Proteomes" id="UP000807342">
    <property type="component" value="Unassembled WGS sequence"/>
</dbReference>
<evidence type="ECO:0000313" key="1">
    <source>
        <dbReference type="EMBL" id="KAF9446665.1"/>
    </source>
</evidence>